<sequence length="68" mass="7190">MSSTNMNTTRHELVPPSLRKLAAVLASALSNNASSSATVINCLDRCQPPFNLACEDLSRSDIIADISG</sequence>
<evidence type="ECO:0000313" key="2">
    <source>
        <dbReference type="Proteomes" id="UP000326950"/>
    </source>
</evidence>
<gene>
    <name evidence="1" type="ORF">BDV40DRAFT_274698</name>
</gene>
<reference evidence="1 2" key="1">
    <citation type="submission" date="2019-04" db="EMBL/GenBank/DDBJ databases">
        <title>Friends and foes A comparative genomics study of 23 Aspergillus species from section Flavi.</title>
        <authorList>
            <consortium name="DOE Joint Genome Institute"/>
            <person name="Kjaerbolling I."/>
            <person name="Vesth T."/>
            <person name="Frisvad J.C."/>
            <person name="Nybo J.L."/>
            <person name="Theobald S."/>
            <person name="Kildgaard S."/>
            <person name="Isbrandt T."/>
            <person name="Kuo A."/>
            <person name="Sato A."/>
            <person name="Lyhne E.K."/>
            <person name="Kogle M.E."/>
            <person name="Wiebenga A."/>
            <person name="Kun R.S."/>
            <person name="Lubbers R.J."/>
            <person name="Makela M.R."/>
            <person name="Barry K."/>
            <person name="Chovatia M."/>
            <person name="Clum A."/>
            <person name="Daum C."/>
            <person name="Haridas S."/>
            <person name="He G."/>
            <person name="LaButti K."/>
            <person name="Lipzen A."/>
            <person name="Mondo S."/>
            <person name="Riley R."/>
            <person name="Salamov A."/>
            <person name="Simmons B.A."/>
            <person name="Magnuson J.K."/>
            <person name="Henrissat B."/>
            <person name="Mortensen U.H."/>
            <person name="Larsen T.O."/>
            <person name="Devries R.P."/>
            <person name="Grigoriev I.V."/>
            <person name="Machida M."/>
            <person name="Baker S.E."/>
            <person name="Andersen M.R."/>
        </authorList>
    </citation>
    <scope>NUCLEOTIDE SEQUENCE [LARGE SCALE GENOMIC DNA]</scope>
    <source>
        <strain evidence="1 2">CBS 117626</strain>
    </source>
</reference>
<proteinExistence type="predicted"/>
<protein>
    <submittedName>
        <fullName evidence="1">Uncharacterized protein</fullName>
    </submittedName>
</protein>
<name>A0A5N6UKB7_ASPTM</name>
<dbReference type="AlphaFoldDB" id="A0A5N6UKB7"/>
<dbReference type="SUPFAM" id="SSF117856">
    <property type="entry name" value="AF0104/ALDC/Ptd012-like"/>
    <property type="match status" value="1"/>
</dbReference>
<evidence type="ECO:0000313" key="1">
    <source>
        <dbReference type="EMBL" id="KAE8158910.1"/>
    </source>
</evidence>
<keyword evidence="2" id="KW-1185">Reference proteome</keyword>
<dbReference type="Proteomes" id="UP000326950">
    <property type="component" value="Unassembled WGS sequence"/>
</dbReference>
<organism evidence="1 2">
    <name type="scientific">Aspergillus tamarii</name>
    <dbReference type="NCBI Taxonomy" id="41984"/>
    <lineage>
        <taxon>Eukaryota</taxon>
        <taxon>Fungi</taxon>
        <taxon>Dikarya</taxon>
        <taxon>Ascomycota</taxon>
        <taxon>Pezizomycotina</taxon>
        <taxon>Eurotiomycetes</taxon>
        <taxon>Eurotiomycetidae</taxon>
        <taxon>Eurotiales</taxon>
        <taxon>Aspergillaceae</taxon>
        <taxon>Aspergillus</taxon>
        <taxon>Aspergillus subgen. Circumdati</taxon>
    </lineage>
</organism>
<dbReference type="EMBL" id="ML738685">
    <property type="protein sequence ID" value="KAE8158910.1"/>
    <property type="molecule type" value="Genomic_DNA"/>
</dbReference>
<accession>A0A5N6UKB7</accession>